<dbReference type="GO" id="GO:0004089">
    <property type="term" value="F:carbonate dehydratase activity"/>
    <property type="evidence" value="ECO:0007669"/>
    <property type="project" value="UniProtKB-UniRule"/>
</dbReference>
<feature type="binding site" evidence="7">
    <location>
        <position position="43"/>
    </location>
    <ligand>
        <name>Zn(2+)</name>
        <dbReference type="ChEBI" id="CHEBI:29105"/>
    </ligand>
</feature>
<keyword evidence="7" id="KW-0479">Metal-binding</keyword>
<reference evidence="9 12" key="2">
    <citation type="submission" date="2021-01" db="EMBL/GenBank/DDBJ databases">
        <title>Whole genome shotgun sequence of Actinoplanes lobatus NBRC 12513.</title>
        <authorList>
            <person name="Komaki H."/>
            <person name="Tamura T."/>
        </authorList>
    </citation>
    <scope>NUCLEOTIDE SEQUENCE [LARGE SCALE GENOMIC DNA]</scope>
    <source>
        <strain evidence="9 12">NBRC 12513</strain>
    </source>
</reference>
<dbReference type="PROSITE" id="PS00705">
    <property type="entry name" value="PROK_CO2_ANHYDRASE_2"/>
    <property type="match status" value="1"/>
</dbReference>
<evidence type="ECO:0000256" key="8">
    <source>
        <dbReference type="RuleBase" id="RU003956"/>
    </source>
</evidence>
<feature type="binding site" evidence="7">
    <location>
        <position position="94"/>
    </location>
    <ligand>
        <name>Zn(2+)</name>
        <dbReference type="ChEBI" id="CHEBI:29105"/>
    </ligand>
</feature>
<name>A0A7W7MKM0_9ACTN</name>
<dbReference type="Gene3D" id="3.40.1050.10">
    <property type="entry name" value="Carbonic anhydrase"/>
    <property type="match status" value="1"/>
</dbReference>
<evidence type="ECO:0000313" key="12">
    <source>
        <dbReference type="Proteomes" id="UP000631312"/>
    </source>
</evidence>
<evidence type="ECO:0000256" key="7">
    <source>
        <dbReference type="PIRSR" id="PIRSR601765-1"/>
    </source>
</evidence>
<feature type="binding site" evidence="7">
    <location>
        <position position="97"/>
    </location>
    <ligand>
        <name>Zn(2+)</name>
        <dbReference type="ChEBI" id="CHEBI:29105"/>
    </ligand>
</feature>
<accession>A0A7W7MKM0</accession>
<organism evidence="10 11">
    <name type="scientific">Actinoplanes lobatus</name>
    <dbReference type="NCBI Taxonomy" id="113568"/>
    <lineage>
        <taxon>Bacteria</taxon>
        <taxon>Bacillati</taxon>
        <taxon>Actinomycetota</taxon>
        <taxon>Actinomycetes</taxon>
        <taxon>Micromonosporales</taxon>
        <taxon>Micromonosporaceae</taxon>
        <taxon>Actinoplanes</taxon>
    </lineage>
</organism>
<evidence type="ECO:0000256" key="1">
    <source>
        <dbReference type="ARBA" id="ARBA00006217"/>
    </source>
</evidence>
<dbReference type="GO" id="GO:0015976">
    <property type="term" value="P:carbon utilization"/>
    <property type="evidence" value="ECO:0007669"/>
    <property type="project" value="InterPro"/>
</dbReference>
<sequence>MHEIWKRLLDGNEQWATDGRDAARRTETVGGQHPLAVVLGCSDSRVPAETVFGQGIGDLFVIRTAGHTLDTTVLGSVEYAVGHLQTSLIVVLGHDRCGAVAAAIRLVDEGVAPPGHIRGIAERIALSVRRARHEGAVTAEEIAARHTVYTVEELRLWSAVPLQAVDIVAARYDLSRGTVTQVYQPVDRKPG</sequence>
<comment type="similarity">
    <text evidence="1 8">Belongs to the beta-class carbonic anhydrase family.</text>
</comment>
<comment type="function">
    <text evidence="5">Catalyzes the reversible hydration of carbon dioxide to form bicarbonate.</text>
</comment>
<dbReference type="PROSITE" id="PS00704">
    <property type="entry name" value="PROK_CO2_ANHYDRASE_1"/>
    <property type="match status" value="1"/>
</dbReference>
<reference evidence="10 11" key="1">
    <citation type="submission" date="2020-08" db="EMBL/GenBank/DDBJ databases">
        <title>Sequencing the genomes of 1000 actinobacteria strains.</title>
        <authorList>
            <person name="Klenk H.-P."/>
        </authorList>
    </citation>
    <scope>NUCLEOTIDE SEQUENCE [LARGE SCALE GENOMIC DNA]</scope>
    <source>
        <strain evidence="10 11">DSM 43150</strain>
    </source>
</reference>
<dbReference type="PANTHER" id="PTHR11002:SF79">
    <property type="entry name" value="CARBONIC ANHYDRASE 2"/>
    <property type="match status" value="1"/>
</dbReference>
<dbReference type="SMART" id="SM00947">
    <property type="entry name" value="Pro_CA"/>
    <property type="match status" value="1"/>
</dbReference>
<gene>
    <name evidence="9" type="ORF">Alo02nite_84000</name>
    <name evidence="10" type="ORF">BJ964_008048</name>
</gene>
<dbReference type="SUPFAM" id="SSF53056">
    <property type="entry name" value="beta-carbonic anhydrase, cab"/>
    <property type="match status" value="1"/>
</dbReference>
<dbReference type="GO" id="GO:0008270">
    <property type="term" value="F:zinc ion binding"/>
    <property type="evidence" value="ECO:0007669"/>
    <property type="project" value="UniProtKB-UniRule"/>
</dbReference>
<evidence type="ECO:0000256" key="3">
    <source>
        <dbReference type="ARBA" id="ARBA00022833"/>
    </source>
</evidence>
<dbReference type="AlphaFoldDB" id="A0A7W7MKM0"/>
<comment type="caution">
    <text evidence="10">The sequence shown here is derived from an EMBL/GenBank/DDBJ whole genome shotgun (WGS) entry which is preliminary data.</text>
</comment>
<dbReference type="EC" id="4.2.1.1" evidence="2 8"/>
<dbReference type="EMBL" id="BOMP01000165">
    <property type="protein sequence ID" value="GIE45502.1"/>
    <property type="molecule type" value="Genomic_DNA"/>
</dbReference>
<dbReference type="Pfam" id="PF00484">
    <property type="entry name" value="Pro_CA"/>
    <property type="match status" value="1"/>
</dbReference>
<comment type="catalytic activity">
    <reaction evidence="6 8">
        <text>hydrogencarbonate + H(+) = CO2 + H2O</text>
        <dbReference type="Rhea" id="RHEA:10748"/>
        <dbReference type="ChEBI" id="CHEBI:15377"/>
        <dbReference type="ChEBI" id="CHEBI:15378"/>
        <dbReference type="ChEBI" id="CHEBI:16526"/>
        <dbReference type="ChEBI" id="CHEBI:17544"/>
        <dbReference type="EC" id="4.2.1.1"/>
    </reaction>
</comment>
<evidence type="ECO:0000313" key="10">
    <source>
        <dbReference type="EMBL" id="MBB4753887.1"/>
    </source>
</evidence>
<evidence type="ECO:0000313" key="11">
    <source>
        <dbReference type="Proteomes" id="UP000590511"/>
    </source>
</evidence>
<feature type="binding site" evidence="7">
    <location>
        <position position="41"/>
    </location>
    <ligand>
        <name>Zn(2+)</name>
        <dbReference type="ChEBI" id="CHEBI:29105"/>
    </ligand>
</feature>
<dbReference type="InterPro" id="IPR036874">
    <property type="entry name" value="Carbonic_anhydrase_sf"/>
</dbReference>
<comment type="cofactor">
    <cofactor evidence="7">
        <name>Zn(2+)</name>
        <dbReference type="ChEBI" id="CHEBI:29105"/>
    </cofactor>
    <text evidence="7">Binds 1 zinc ion per subunit.</text>
</comment>
<dbReference type="InterPro" id="IPR001765">
    <property type="entry name" value="Carbonic_anhydrase"/>
</dbReference>
<comment type="function">
    <text evidence="8">Reversible hydration of carbon dioxide.</text>
</comment>
<dbReference type="Proteomes" id="UP000590511">
    <property type="component" value="Unassembled WGS sequence"/>
</dbReference>
<keyword evidence="12" id="KW-1185">Reference proteome</keyword>
<dbReference type="PANTHER" id="PTHR11002">
    <property type="entry name" value="CARBONIC ANHYDRASE"/>
    <property type="match status" value="1"/>
</dbReference>
<evidence type="ECO:0000256" key="2">
    <source>
        <dbReference type="ARBA" id="ARBA00012925"/>
    </source>
</evidence>
<protein>
    <recommendedName>
        <fullName evidence="2 8">Carbonic anhydrase</fullName>
        <ecNumber evidence="2 8">4.2.1.1</ecNumber>
    </recommendedName>
    <alternativeName>
        <fullName evidence="8">Carbonate dehydratase</fullName>
    </alternativeName>
</protein>
<dbReference type="Proteomes" id="UP000631312">
    <property type="component" value="Unassembled WGS sequence"/>
</dbReference>
<evidence type="ECO:0000256" key="5">
    <source>
        <dbReference type="ARBA" id="ARBA00024993"/>
    </source>
</evidence>
<evidence type="ECO:0000256" key="4">
    <source>
        <dbReference type="ARBA" id="ARBA00023239"/>
    </source>
</evidence>
<proteinExistence type="inferred from homology"/>
<keyword evidence="3 7" id="KW-0862">Zinc</keyword>
<dbReference type="InterPro" id="IPR015892">
    <property type="entry name" value="Carbonic_anhydrase_CS"/>
</dbReference>
<evidence type="ECO:0000313" key="9">
    <source>
        <dbReference type="EMBL" id="GIE45502.1"/>
    </source>
</evidence>
<evidence type="ECO:0000256" key="6">
    <source>
        <dbReference type="ARBA" id="ARBA00048348"/>
    </source>
</evidence>
<dbReference type="EMBL" id="JACHNC010000001">
    <property type="protein sequence ID" value="MBB4753887.1"/>
    <property type="molecule type" value="Genomic_DNA"/>
</dbReference>
<dbReference type="RefSeq" id="WP_188125533.1">
    <property type="nucleotide sequence ID" value="NZ_BOMP01000165.1"/>
</dbReference>
<keyword evidence="4 8" id="KW-0456">Lyase</keyword>